<dbReference type="PANTHER" id="PTHR32387:SF0">
    <property type="entry name" value="PROTEIN NO VEIN"/>
    <property type="match status" value="1"/>
</dbReference>
<dbReference type="PROSITE" id="PS50007">
    <property type="entry name" value="PIPLC_X_DOMAIN"/>
    <property type="match status" value="1"/>
</dbReference>
<organism evidence="2 3">
    <name type="scientific">Talaromyces rugulosus</name>
    <name type="common">Penicillium rugulosum</name>
    <dbReference type="NCBI Taxonomy" id="121627"/>
    <lineage>
        <taxon>Eukaryota</taxon>
        <taxon>Fungi</taxon>
        <taxon>Dikarya</taxon>
        <taxon>Ascomycota</taxon>
        <taxon>Pezizomycotina</taxon>
        <taxon>Eurotiomycetes</taxon>
        <taxon>Eurotiomycetidae</taxon>
        <taxon>Eurotiales</taxon>
        <taxon>Trichocomaceae</taxon>
        <taxon>Talaromyces</taxon>
        <taxon>Talaromyces sect. Islandici</taxon>
    </lineage>
</organism>
<dbReference type="RefSeq" id="XP_035340020.1">
    <property type="nucleotide sequence ID" value="XM_035484127.1"/>
</dbReference>
<dbReference type="Proteomes" id="UP000509510">
    <property type="component" value="Chromosome I"/>
</dbReference>
<dbReference type="KEGG" id="trg:TRUGW13939_00921"/>
<reference evidence="3" key="1">
    <citation type="submission" date="2020-06" db="EMBL/GenBank/DDBJ databases">
        <title>A chromosome-scale genome assembly of Talaromyces rugulosus W13939.</title>
        <authorList>
            <person name="Wang B."/>
            <person name="Guo L."/>
            <person name="Ye K."/>
            <person name="Wang L."/>
        </authorList>
    </citation>
    <scope>NUCLEOTIDE SEQUENCE [LARGE SCALE GENOMIC DNA]</scope>
    <source>
        <strain evidence="3">W13939</strain>
    </source>
</reference>
<dbReference type="Gene3D" id="3.30.565.10">
    <property type="entry name" value="Histidine kinase-like ATPase, C-terminal domain"/>
    <property type="match status" value="1"/>
</dbReference>
<dbReference type="PANTHER" id="PTHR32387">
    <property type="entry name" value="WU:FJ29H11"/>
    <property type="match status" value="1"/>
</dbReference>
<dbReference type="EMBL" id="CP055898">
    <property type="protein sequence ID" value="QKX53841.1"/>
    <property type="molecule type" value="Genomic_DNA"/>
</dbReference>
<evidence type="ECO:0000313" key="3">
    <source>
        <dbReference type="Proteomes" id="UP000509510"/>
    </source>
</evidence>
<evidence type="ECO:0008006" key="4">
    <source>
        <dbReference type="Google" id="ProtNLM"/>
    </source>
</evidence>
<dbReference type="NCBIfam" id="NF047352">
    <property type="entry name" value="P_loop_sacsin"/>
    <property type="match status" value="1"/>
</dbReference>
<feature type="region of interest" description="Disordered" evidence="1">
    <location>
        <begin position="1399"/>
        <end position="1450"/>
    </location>
</feature>
<name>A0A7H8QJW2_TALRU</name>
<feature type="compositionally biased region" description="Acidic residues" evidence="1">
    <location>
        <begin position="1402"/>
        <end position="1416"/>
    </location>
</feature>
<evidence type="ECO:0000256" key="1">
    <source>
        <dbReference type="SAM" id="MobiDB-lite"/>
    </source>
</evidence>
<accession>A0A7H8QJW2</accession>
<feature type="region of interest" description="Disordered" evidence="1">
    <location>
        <begin position="1462"/>
        <end position="1557"/>
    </location>
</feature>
<protein>
    <recommendedName>
        <fullName evidence="4">Protein NO VEIN C-terminal domain-containing protein</fullName>
    </recommendedName>
</protein>
<evidence type="ECO:0000313" key="2">
    <source>
        <dbReference type="EMBL" id="QKX53841.1"/>
    </source>
</evidence>
<dbReference type="OrthoDB" id="1262810at2759"/>
<proteinExistence type="predicted"/>
<keyword evidence="3" id="KW-1185">Reference proteome</keyword>
<sequence length="1777" mass="203333">MDRYSGPVMTTEDARAVIEELARHKGAFTLEFRREAEEEAKNGRKGMLQAIQGSEEIREDLAKALKIISTDLYTSRARFLMEVIQNADDNKYAEGETPTLSITVSPKQVKIECNEEGFSRENIQALCRTGRSSKRPGQGYTGEKGIGFKSVFKLANRAHIRSPPYYFQLDQTRELGMITPRWDEDYFDDHEEEHQTTIILDRICDRTTDFSTALKKDVDAIDPVLILFLRRIERFHLALFKSFYDDEPIISKSFQRVNWTPDSGIVSLKDEDANTMRHLFKHRFTTDFEGTEIRRLGVTETDIVLAFPVKKISGTYMPSTRKQNFAFAYLPLGDFGFKFVIQADFLTTSNRQSVDEDNYWNKNIADAIPHAFEAAIDNFNFNNRNSDLDELAKLWPLYLSHNTNVLSAYWRNIAKGINKHLRRAFVIKDLAGRVRVPKNLMFLDWAHDRNDKPMFGQMCDYVSPDYPESVREALLLLGVTAPDWKWLCDKLQELHNKNSLHIRTRSKEWCSDLAKVILEPQEPRGDRKYARDLRNFSLIPLADGTWRRPPSEDDPIYFPVSLGTVIPPGLPLSLVDEEACACPKRRRLYRLLGVKDCDVPNVVRRILDYHAEVRSAMPSNLIAQLKYLYKMREHLRPGDMDNVYFSCSNGKYFQRGTSAYADISVGGELQQLFSGSRDDNFLDGDYFAELDPFERAELAQWLNEMASVALAPRFISTYSHRLHSDFEWLLDNKSDQVLAILRQNWSLYNKCMTKKAKDTLADHEFMCKSGDRVVLRKTYIPFPKLLEKTQAFGYADECHFLELPSGVPKDWKFLSSLDVGLDDGLDFYLWILNQSGFKRHIDIDKSKQLYLEIQSRAFSPTEELKVKKAFGNSFVHLPNREYEWLESCVWQGPKGFSSKPALRPGYGHELDRLFREILKVPNATSAEVQEYLEQLRHDKSTTMADVTEVYVFIQNHCADTFRVYDQTACIAVPSLLGSALEWKTPTQCVWDDQEFSQNELELESRTVIRRTVEQHAPLAKAFFTEVLKLPNAGIHELLADLTLMQKKKRDDPGRVYRLYERIESCRRRWPTFIKIAFKNNPLVFLRGINDQSGRWLSLEDCIWTRSVLRYKHALMPSLNQYRDLFRSTLEVPNATMDMLVTDLLESLTDCPLEDEDGYQYVKELLQEIARLRQNNNELERLDDIECWPCHTPNCPREFCSIGSFYVNDRQDLFDVFSNSYTFLDFDFDTSKGIADLLHNRGCDSFLSENVSIDTESREPLEYDHNLTQDFRGRADALVKYFEHVECESISYDPRPLLENVVVWTSADIKTHYTLEGTTVTKSEGGSSVKVSHDEDEVANLEIFFSANKNERNCALITDFPEQLVTALELEPADLPDLLSFLRVPLASLKTLLIKKGITSGDAADDSEEETLVDPVDEYSQGQSDGSYDDSGEDVSTTSASGVDSDSEGSAIVQRMRAWARSEAANTTLRPHVNPRPSFRPTTPRLQSQYYLNLPSDESPRDRPVTPRPTAAGLYSTDNRNRNRVRIQGFARNAGPASSPRLGRSSGQSGGGGGTFDMSTLRETLEAAEPALVSTAVQVNSGPRRRAGPIINRSVEEMARDFEVGFLGEQFVYTLLRDTFELPDFTGEENWTSSLRSRAGFSTFGREVSDFTYEDTQGALTRHFLRMQHPYATPEWLSTVCGNGNVPLYRLEVKSTTSQDPTTTFYMSGRQHELAKKLRVTSTTPSEVYVVLRISGLNALEDGARHRPQWRVYLDPYTCSEEGLLNFFAPTYAVTVTR</sequence>
<gene>
    <name evidence="2" type="ORF">TRUGW13939_00921</name>
</gene>
<feature type="compositionally biased region" description="Polar residues" evidence="1">
    <location>
        <begin position="1479"/>
        <end position="1490"/>
    </location>
</feature>
<dbReference type="InterPro" id="IPR036890">
    <property type="entry name" value="HATPase_C_sf"/>
</dbReference>
<dbReference type="SUPFAM" id="SSF55874">
    <property type="entry name" value="ATPase domain of HSP90 chaperone/DNA topoisomerase II/histidine kinase"/>
    <property type="match status" value="1"/>
</dbReference>
<dbReference type="GeneID" id="55988434"/>
<feature type="compositionally biased region" description="Low complexity" evidence="1">
    <location>
        <begin position="1537"/>
        <end position="1546"/>
    </location>
</feature>
<feature type="compositionally biased region" description="Polar residues" evidence="1">
    <location>
        <begin position="1433"/>
        <end position="1443"/>
    </location>
</feature>
<dbReference type="InterPro" id="IPR052957">
    <property type="entry name" value="Auxin_embryo_med"/>
</dbReference>